<accession>A0A8S5TX19</accession>
<dbReference type="EMBL" id="BK015952">
    <property type="protein sequence ID" value="DAF86765.1"/>
    <property type="molecule type" value="Genomic_DNA"/>
</dbReference>
<sequence>MRRELYRALRKCLREALPELQHIALWNENMEDLEGGLLFATPAVFVEFAPVTFSASGQGIPRAPMEVTLHLIHKFTPEDPHEDLQGEEYQRPDYMEDPLAYLDLMELLETAPIGLSGVGFSGLQLTSSDLDHQHGDLMHHWATFVTGVAYPSSMVVRDRYRKAPALQVDIKQG</sequence>
<evidence type="ECO:0000313" key="1">
    <source>
        <dbReference type="EMBL" id="DAF86765.1"/>
    </source>
</evidence>
<name>A0A8S5TX19_9CAUD</name>
<organism evidence="1">
    <name type="scientific">Myoviridae sp. ctFNi10</name>
    <dbReference type="NCBI Taxonomy" id="2825067"/>
    <lineage>
        <taxon>Viruses</taxon>
        <taxon>Duplodnaviria</taxon>
        <taxon>Heunggongvirae</taxon>
        <taxon>Uroviricota</taxon>
        <taxon>Caudoviricetes</taxon>
    </lineage>
</organism>
<protein>
    <submittedName>
        <fullName evidence="1">Uncharacterized protein</fullName>
    </submittedName>
</protein>
<proteinExistence type="predicted"/>
<reference evidence="1" key="1">
    <citation type="journal article" date="2021" name="Proc. Natl. Acad. Sci. U.S.A.">
        <title>A Catalog of Tens of Thousands of Viruses from Human Metagenomes Reveals Hidden Associations with Chronic Diseases.</title>
        <authorList>
            <person name="Tisza M.J."/>
            <person name="Buck C.B."/>
        </authorList>
    </citation>
    <scope>NUCLEOTIDE SEQUENCE</scope>
    <source>
        <strain evidence="1">CtFNi10</strain>
    </source>
</reference>